<dbReference type="AlphaFoldDB" id="A0A6A3ZZI6"/>
<dbReference type="EMBL" id="QXFX01000612">
    <property type="protein sequence ID" value="KAE9109553.1"/>
    <property type="molecule type" value="Genomic_DNA"/>
</dbReference>
<organism evidence="4 6">
    <name type="scientific">Phytophthora fragariae</name>
    <dbReference type="NCBI Taxonomy" id="53985"/>
    <lineage>
        <taxon>Eukaryota</taxon>
        <taxon>Sar</taxon>
        <taxon>Stramenopiles</taxon>
        <taxon>Oomycota</taxon>
        <taxon>Peronosporomycetes</taxon>
        <taxon>Peronosporales</taxon>
        <taxon>Peronosporaceae</taxon>
        <taxon>Phytophthora</taxon>
    </lineage>
</organism>
<evidence type="ECO:0008006" key="8">
    <source>
        <dbReference type="Google" id="ProtNLM"/>
    </source>
</evidence>
<feature type="compositionally biased region" description="Polar residues" evidence="1">
    <location>
        <begin position="1"/>
        <end position="10"/>
    </location>
</feature>
<gene>
    <name evidence="4" type="ORF">PF002_g7699</name>
    <name evidence="2" type="ORF">PF009_g6535</name>
    <name evidence="3" type="ORF">PF010_g11499</name>
</gene>
<evidence type="ECO:0000313" key="5">
    <source>
        <dbReference type="Proteomes" id="UP000429523"/>
    </source>
</evidence>
<dbReference type="Proteomes" id="UP000488956">
    <property type="component" value="Unassembled WGS sequence"/>
</dbReference>
<feature type="region of interest" description="Disordered" evidence="1">
    <location>
        <begin position="60"/>
        <end position="84"/>
    </location>
</feature>
<reference evidence="5 6" key="1">
    <citation type="submission" date="2018-08" db="EMBL/GenBank/DDBJ databases">
        <title>Genomic investigation of the strawberry pathogen Phytophthora fragariae indicates pathogenicity is determined by transcriptional variation in three key races.</title>
        <authorList>
            <person name="Adams T.M."/>
            <person name="Armitage A.D."/>
            <person name="Sobczyk M.K."/>
            <person name="Bates H.J."/>
            <person name="Dunwell J.M."/>
            <person name="Nellist C.F."/>
            <person name="Harrison R.J."/>
        </authorList>
    </citation>
    <scope>NUCLEOTIDE SEQUENCE [LARGE SCALE GENOMIC DNA]</scope>
    <source>
        <strain evidence="4 6">BC-1</strain>
        <strain evidence="2 5">NOV-9</strain>
        <strain evidence="3 7">ONT-3</strain>
    </source>
</reference>
<protein>
    <recommendedName>
        <fullName evidence="8">CCHC-type domain-containing protein</fullName>
    </recommendedName>
</protein>
<dbReference type="GO" id="GO:0008270">
    <property type="term" value="F:zinc ion binding"/>
    <property type="evidence" value="ECO:0007669"/>
    <property type="project" value="InterPro"/>
</dbReference>
<dbReference type="Proteomes" id="UP000429523">
    <property type="component" value="Unassembled WGS sequence"/>
</dbReference>
<dbReference type="GO" id="GO:0003676">
    <property type="term" value="F:nucleic acid binding"/>
    <property type="evidence" value="ECO:0007669"/>
    <property type="project" value="InterPro"/>
</dbReference>
<proteinExistence type="predicted"/>
<dbReference type="EMBL" id="QXGD01000290">
    <property type="protein sequence ID" value="KAE9244541.1"/>
    <property type="molecule type" value="Genomic_DNA"/>
</dbReference>
<evidence type="ECO:0000313" key="3">
    <source>
        <dbReference type="EMBL" id="KAE9109553.1"/>
    </source>
</evidence>
<evidence type="ECO:0000313" key="6">
    <source>
        <dbReference type="Proteomes" id="UP000440367"/>
    </source>
</evidence>
<accession>A0A6A3ZZI6</accession>
<name>A0A6A3ZZI6_9STRA</name>
<dbReference type="EMBL" id="QXGF01000236">
    <property type="protein sequence ID" value="KAE8943747.1"/>
    <property type="molecule type" value="Genomic_DNA"/>
</dbReference>
<dbReference type="Proteomes" id="UP000440367">
    <property type="component" value="Unassembled WGS sequence"/>
</dbReference>
<comment type="caution">
    <text evidence="4">The sequence shown here is derived from an EMBL/GenBank/DDBJ whole genome shotgun (WGS) entry which is preliminary data.</text>
</comment>
<dbReference type="SUPFAM" id="SSF57756">
    <property type="entry name" value="Retrovirus zinc finger-like domains"/>
    <property type="match status" value="1"/>
</dbReference>
<feature type="region of interest" description="Disordered" evidence="1">
    <location>
        <begin position="1"/>
        <end position="32"/>
    </location>
</feature>
<feature type="compositionally biased region" description="Polar residues" evidence="1">
    <location>
        <begin position="60"/>
        <end position="73"/>
    </location>
</feature>
<evidence type="ECO:0000256" key="1">
    <source>
        <dbReference type="SAM" id="MobiDB-lite"/>
    </source>
</evidence>
<evidence type="ECO:0000313" key="7">
    <source>
        <dbReference type="Proteomes" id="UP000488956"/>
    </source>
</evidence>
<dbReference type="InterPro" id="IPR036875">
    <property type="entry name" value="Znf_CCHC_sf"/>
</dbReference>
<evidence type="ECO:0000313" key="4">
    <source>
        <dbReference type="EMBL" id="KAE9244541.1"/>
    </source>
</evidence>
<evidence type="ECO:0000313" key="2">
    <source>
        <dbReference type="EMBL" id="KAE8943747.1"/>
    </source>
</evidence>
<sequence length="114" mass="12311">MNRGQPQGSSGTNRGQQQNAGGGNGYSPRNPRACYMCKATDHGVSDCPLMSMLRNMAGQNASGTTRVQGQVPSPQRWGRRKGKEVSRFPLVKGTALEGASRTPRMEWLVSSKES</sequence>